<evidence type="ECO:0000313" key="2">
    <source>
        <dbReference type="EMBL" id="MPN31329.1"/>
    </source>
</evidence>
<proteinExistence type="predicted"/>
<name>A0A645H018_9ZZZZ</name>
<reference evidence="2" key="1">
    <citation type="submission" date="2019-08" db="EMBL/GenBank/DDBJ databases">
        <authorList>
            <person name="Kucharzyk K."/>
            <person name="Murdoch R.W."/>
            <person name="Higgins S."/>
            <person name="Loffler F."/>
        </authorList>
    </citation>
    <scope>NUCLEOTIDE SEQUENCE</scope>
</reference>
<protein>
    <submittedName>
        <fullName evidence="2">Uncharacterized protein</fullName>
    </submittedName>
</protein>
<organism evidence="2">
    <name type="scientific">bioreactor metagenome</name>
    <dbReference type="NCBI Taxonomy" id="1076179"/>
    <lineage>
        <taxon>unclassified sequences</taxon>
        <taxon>metagenomes</taxon>
        <taxon>ecological metagenomes</taxon>
    </lineage>
</organism>
<evidence type="ECO:0000256" key="1">
    <source>
        <dbReference type="SAM" id="MobiDB-lite"/>
    </source>
</evidence>
<accession>A0A645H018</accession>
<feature type="region of interest" description="Disordered" evidence="1">
    <location>
        <begin position="30"/>
        <end position="153"/>
    </location>
</feature>
<dbReference type="AlphaFoldDB" id="A0A645H018"/>
<comment type="caution">
    <text evidence="2">The sequence shown here is derived from an EMBL/GenBank/DDBJ whole genome shotgun (WGS) entry which is preliminary data.</text>
</comment>
<sequence length="153" mass="16194">MLHDHLDLRVGAGGGLVREEPARELLPALLGDEGTDSGHHGEPDERPCQHPTPAGAYGVGDCDESCEWPEHHIGMEHEDVDGEPEDHVKHVSSLDPAQGRTGKGDLSHLPAPGRADADQQGRIPRRHGATSGPQHAAALSSAGRPRCQSARST</sequence>
<feature type="compositionally biased region" description="Basic and acidic residues" evidence="1">
    <location>
        <begin position="68"/>
        <end position="77"/>
    </location>
</feature>
<gene>
    <name evidence="2" type="ORF">SDC9_178803</name>
</gene>
<dbReference type="EMBL" id="VSSQ01082816">
    <property type="protein sequence ID" value="MPN31329.1"/>
    <property type="molecule type" value="Genomic_DNA"/>
</dbReference>
<feature type="compositionally biased region" description="Basic and acidic residues" evidence="1">
    <location>
        <begin position="36"/>
        <end position="48"/>
    </location>
</feature>